<evidence type="ECO:0000313" key="2">
    <source>
        <dbReference type="EMBL" id="THD23950.1"/>
    </source>
</evidence>
<feature type="transmembrane region" description="Helical" evidence="1">
    <location>
        <begin position="273"/>
        <end position="294"/>
    </location>
</feature>
<feature type="transmembrane region" description="Helical" evidence="1">
    <location>
        <begin position="960"/>
        <end position="978"/>
    </location>
</feature>
<feature type="transmembrane region" description="Helical" evidence="1">
    <location>
        <begin position="533"/>
        <end position="554"/>
    </location>
</feature>
<accession>A0A4E0S0V2</accession>
<feature type="transmembrane region" description="Helical" evidence="1">
    <location>
        <begin position="723"/>
        <end position="745"/>
    </location>
</feature>
<feature type="transmembrane region" description="Helical" evidence="1">
    <location>
        <begin position="821"/>
        <end position="837"/>
    </location>
</feature>
<feature type="transmembrane region" description="Helical" evidence="1">
    <location>
        <begin position="933"/>
        <end position="954"/>
    </location>
</feature>
<feature type="transmembrane region" description="Helical" evidence="1">
    <location>
        <begin position="437"/>
        <end position="457"/>
    </location>
</feature>
<feature type="transmembrane region" description="Helical" evidence="1">
    <location>
        <begin position="87"/>
        <end position="108"/>
    </location>
</feature>
<feature type="transmembrane region" description="Helical" evidence="1">
    <location>
        <begin position="798"/>
        <end position="815"/>
    </location>
</feature>
<name>A0A4E0S0V2_FASHE</name>
<keyword evidence="3" id="KW-1185">Reference proteome</keyword>
<gene>
    <name evidence="2" type="ORF">D915_004988</name>
</gene>
<organism evidence="2 3">
    <name type="scientific">Fasciola hepatica</name>
    <name type="common">Liver fluke</name>
    <dbReference type="NCBI Taxonomy" id="6192"/>
    <lineage>
        <taxon>Eukaryota</taxon>
        <taxon>Metazoa</taxon>
        <taxon>Spiralia</taxon>
        <taxon>Lophotrochozoa</taxon>
        <taxon>Platyhelminthes</taxon>
        <taxon>Trematoda</taxon>
        <taxon>Digenea</taxon>
        <taxon>Plagiorchiida</taxon>
        <taxon>Echinostomata</taxon>
        <taxon>Echinostomatoidea</taxon>
        <taxon>Fasciolidae</taxon>
        <taxon>Fasciola</taxon>
    </lineage>
</organism>
<feature type="transmembrane region" description="Helical" evidence="1">
    <location>
        <begin position="120"/>
        <end position="138"/>
    </location>
</feature>
<proteinExistence type="predicted"/>
<dbReference type="Proteomes" id="UP000230066">
    <property type="component" value="Unassembled WGS sequence"/>
</dbReference>
<feature type="transmembrane region" description="Helical" evidence="1">
    <location>
        <begin position="144"/>
        <end position="161"/>
    </location>
</feature>
<sequence length="984" mass="110545">MTMNTPVPPSRFVFTHFFVLLGAIGLSLILGERFFFILFLQFLLCKTIEGLQNPSLSAAFILGAVVLAELSTLITLIPIVWSSLPQLVYLFLAHAYLGHYFVWCIRLFELIDQESEVLELPLYSTFPATCTIVISLVIHTLTSWNPSVVLCLIGFVTLWICGRYRPVEQFEELWSFCLDACNLVLLRVLPLVMEALKLFENISEENILIILARLCFTFSWTCFLSGLLPSQGCLSRTGGVKPSTSLILTLVCGCSVLLNNRLMTELIRHRFDSIVWIIPQTILFIAHLSTHLIDCHSHYYTDLVRLILQLLFGALFFFSYLIPLESSFGIFSAVGYKRFLSRTPLALGFNALCSMVALLAYGRSERDLFEASLVFGLYAFHYVEWQLYEAMVIPPLHLVCSSFLFGFCAFILYVCSQSCTNTTSTTKQPSRRPTVRLFSWSVMRLSVLVPALTKFTLLCWNHTDWFGFAADSSVGHVVSRVRFERPTIVGVFLIYLGLLMGARLFRIALKCAAAGCASLASLPRIQTKQVRNLLAFVLFVAYFSLALCCIWSPLIRSKFGVVPNNYVLVWPLAVLLSSVSISGLSRDKTMFHIDPNQLRVQTARGVEASIAFLWFVALSGRIMDCRMIVLCSCALFAFGLFLLLHLLARIVPAQGSDSTGVQYRFPASTWVSLSIRVGIFIGFVLLTFVQWVSWQFLLLGFTFLCLIWIVHQPTEASNSDRSLLAVLAISMFVLGQMTVGCPRLIKLLTPNNEEAPSSDWFLQYNCGCSRLLTSLVNVSVLTVILCLYFSFLWTHSDIEVLFLPCFLFGLTGRWIGRHRLFAPLLGFTAVLLCSAWWQSHLYHSSHPPLPTFNRTVFRISYSKWRMGIETVLTVLLLPVHGLFLADQADCTTEQLLSLLVPRRLLIASSHADKDSTFCSLCTWLRAAHLLSQFCAVTLCAIHVLTLACLAYILVASSFASALYGLYSFGVCIYILVRVDVITDA</sequence>
<feature type="transmembrane region" description="Helical" evidence="1">
    <location>
        <begin position="394"/>
        <end position="416"/>
    </location>
</feature>
<feature type="transmembrane region" description="Helical" evidence="1">
    <location>
        <begin position="627"/>
        <end position="648"/>
    </location>
</feature>
<feature type="transmembrane region" description="Helical" evidence="1">
    <location>
        <begin position="566"/>
        <end position="584"/>
    </location>
</feature>
<feature type="transmembrane region" description="Helical" evidence="1">
    <location>
        <begin position="771"/>
        <end position="791"/>
    </location>
</feature>
<dbReference type="EMBL" id="JXXN02001853">
    <property type="protein sequence ID" value="THD23950.1"/>
    <property type="molecule type" value="Genomic_DNA"/>
</dbReference>
<feature type="transmembrane region" description="Helical" evidence="1">
    <location>
        <begin position="669"/>
        <end position="688"/>
    </location>
</feature>
<evidence type="ECO:0000256" key="1">
    <source>
        <dbReference type="SAM" id="Phobius"/>
    </source>
</evidence>
<evidence type="ECO:0000313" key="3">
    <source>
        <dbReference type="Proteomes" id="UP000230066"/>
    </source>
</evidence>
<feature type="transmembrane region" description="Helical" evidence="1">
    <location>
        <begin position="343"/>
        <end position="361"/>
    </location>
</feature>
<dbReference type="AlphaFoldDB" id="A0A4E0S0V2"/>
<keyword evidence="1" id="KW-0472">Membrane</keyword>
<feature type="transmembrane region" description="Helical" evidence="1">
    <location>
        <begin position="207"/>
        <end position="228"/>
    </location>
</feature>
<feature type="transmembrane region" description="Helical" evidence="1">
    <location>
        <begin position="694"/>
        <end position="711"/>
    </location>
</feature>
<keyword evidence="1" id="KW-1133">Transmembrane helix</keyword>
<feature type="transmembrane region" description="Helical" evidence="1">
    <location>
        <begin position="306"/>
        <end position="323"/>
    </location>
</feature>
<feature type="transmembrane region" description="Helical" evidence="1">
    <location>
        <begin position="240"/>
        <end position="258"/>
    </location>
</feature>
<comment type="caution">
    <text evidence="2">The sequence shown here is derived from an EMBL/GenBank/DDBJ whole genome shotgun (WGS) entry which is preliminary data.</text>
</comment>
<protein>
    <submittedName>
        <fullName evidence="2">Uncharacterized protein</fullName>
    </submittedName>
</protein>
<reference evidence="2" key="1">
    <citation type="submission" date="2019-03" db="EMBL/GenBank/DDBJ databases">
        <title>Improved annotation for the trematode Fasciola hepatica.</title>
        <authorList>
            <person name="Choi Y.-J."/>
            <person name="Martin J."/>
            <person name="Mitreva M."/>
        </authorList>
    </citation>
    <scope>NUCLEOTIDE SEQUENCE [LARGE SCALE GENOMIC DNA]</scope>
</reference>
<feature type="transmembrane region" description="Helical" evidence="1">
    <location>
        <begin position="56"/>
        <end position="81"/>
    </location>
</feature>
<feature type="transmembrane region" description="Helical" evidence="1">
    <location>
        <begin position="487"/>
        <end position="505"/>
    </location>
</feature>
<keyword evidence="1" id="KW-0812">Transmembrane</keyword>
<feature type="transmembrane region" description="Helical" evidence="1">
    <location>
        <begin position="12"/>
        <end position="44"/>
    </location>
</feature>